<evidence type="ECO:0000313" key="2">
    <source>
        <dbReference type="Proteomes" id="UP000479000"/>
    </source>
</evidence>
<organism evidence="1 2">
    <name type="scientific">Nesidiocoris tenuis</name>
    <dbReference type="NCBI Taxonomy" id="355587"/>
    <lineage>
        <taxon>Eukaryota</taxon>
        <taxon>Metazoa</taxon>
        <taxon>Ecdysozoa</taxon>
        <taxon>Arthropoda</taxon>
        <taxon>Hexapoda</taxon>
        <taxon>Insecta</taxon>
        <taxon>Pterygota</taxon>
        <taxon>Neoptera</taxon>
        <taxon>Paraneoptera</taxon>
        <taxon>Hemiptera</taxon>
        <taxon>Heteroptera</taxon>
        <taxon>Panheteroptera</taxon>
        <taxon>Cimicomorpha</taxon>
        <taxon>Miridae</taxon>
        <taxon>Dicyphina</taxon>
        <taxon>Nesidiocoris</taxon>
    </lineage>
</organism>
<dbReference type="Proteomes" id="UP000479000">
    <property type="component" value="Unassembled WGS sequence"/>
</dbReference>
<protein>
    <submittedName>
        <fullName evidence="1">Uncharacterized protein</fullName>
    </submittedName>
</protein>
<reference evidence="1 2" key="1">
    <citation type="submission" date="2020-02" db="EMBL/GenBank/DDBJ databases">
        <authorList>
            <person name="Ferguson B K."/>
        </authorList>
    </citation>
    <scope>NUCLEOTIDE SEQUENCE [LARGE SCALE GENOMIC DNA]</scope>
</reference>
<evidence type="ECO:0000313" key="1">
    <source>
        <dbReference type="EMBL" id="CAB0017918.1"/>
    </source>
</evidence>
<keyword evidence="2" id="KW-1185">Reference proteome</keyword>
<dbReference type="AlphaFoldDB" id="A0A6H5HMG7"/>
<accession>A0A6H5HMG7</accession>
<dbReference type="EMBL" id="CADCXU010032070">
    <property type="protein sequence ID" value="CAB0017918.1"/>
    <property type="molecule type" value="Genomic_DNA"/>
</dbReference>
<proteinExistence type="predicted"/>
<name>A0A6H5HMG7_9HEMI</name>
<gene>
    <name evidence="1" type="ORF">NTEN_LOCUS21835</name>
</gene>
<sequence length="397" mass="45437">MSLQLGSRFPWKSFLSERRDFCNSRWTVLDSELLERSHSEVTGIPKWNPGVALLQMTCHAWRTSCRGVRWNPGLCGDPKPTNKSKFVWKCQSRRAESVTRGHPDLPIFGQVLLTVLRPPMNRHLGFISTGWRQGFSHRSFFLFTNVSRLNQTDRTEIEYTKKSKISIRQQPAKANQSNGTSSVSFFLSCGFPVVKNKTNGTGYCVHGVVEHVHCVLKHHHWSEPLHMYVLRFAGLPKSNSLPCRNPSIAISFTLSEKTNSTRQKIVRRLFSRPFSNWIWPSKEMGKTGRRRHLTILWRKIVTAAEANNFRYGQLAYCQKIGDIIMTMGRKPYESEHFAIFCCSGSNTLENPGYCFHNSAPDLTGDSLPKWNPSLRAVSNFKCTKFTISIAQWSSLNF</sequence>